<evidence type="ECO:0000313" key="3">
    <source>
        <dbReference type="Proteomes" id="UP000502665"/>
    </source>
</evidence>
<organism evidence="2 3">
    <name type="scientific">Streptomyces asoensis</name>
    <dbReference type="NCBI Taxonomy" id="249586"/>
    <lineage>
        <taxon>Bacteria</taxon>
        <taxon>Bacillati</taxon>
        <taxon>Actinomycetota</taxon>
        <taxon>Actinomycetes</taxon>
        <taxon>Kitasatosporales</taxon>
        <taxon>Streptomycetaceae</taxon>
        <taxon>Streptomyces</taxon>
    </lineage>
</organism>
<proteinExistence type="predicted"/>
<name>A0A6M4WSJ9_9ACTN</name>
<dbReference type="AlphaFoldDB" id="A0A6M4WSJ9"/>
<protein>
    <recommendedName>
        <fullName evidence="1">Trypsin-co-occurring domain-containing protein</fullName>
    </recommendedName>
</protein>
<dbReference type="Proteomes" id="UP000502665">
    <property type="component" value="Chromosome"/>
</dbReference>
<accession>A0A6M4WSJ9</accession>
<evidence type="ECO:0000259" key="1">
    <source>
        <dbReference type="Pfam" id="PF19631"/>
    </source>
</evidence>
<evidence type="ECO:0000313" key="2">
    <source>
        <dbReference type="EMBL" id="QJS99282.1"/>
    </source>
</evidence>
<dbReference type="InterPro" id="IPR045608">
    <property type="entry name" value="Trypco2"/>
</dbReference>
<feature type="domain" description="Trypsin-co-occurring" evidence="1">
    <location>
        <begin position="7"/>
        <end position="82"/>
    </location>
</feature>
<dbReference type="Pfam" id="PF19631">
    <property type="entry name" value="Trypco2"/>
    <property type="match status" value="1"/>
</dbReference>
<dbReference type="RefSeq" id="WP_171394933.1">
    <property type="nucleotide sequence ID" value="NZ_CP049838.1"/>
</dbReference>
<dbReference type="EMBL" id="CP049838">
    <property type="protein sequence ID" value="QJS99282.1"/>
    <property type="molecule type" value="Genomic_DNA"/>
</dbReference>
<sequence>MEWDGAELSEAISAVRAGLAQAQQDGDGLPFRFTVKDVVLDLAVEIRRTTSAGGGVKAFVVSADARGERAHTASHRMTITLAVAPSDGNDLLIGSRGTDRGGQIEEAE</sequence>
<keyword evidence="3" id="KW-1185">Reference proteome</keyword>
<gene>
    <name evidence="2" type="ORF">G9272_02325</name>
</gene>
<reference evidence="2" key="1">
    <citation type="submission" date="2020-03" db="EMBL/GenBank/DDBJ databases">
        <title>Molecular networking-based the target discovery of potent antiproliferative macrolactams: 5/6/7/16 polycyclic ansamycins and glycosylated trienomycin from Streptomyces cacaoi subsp. asoensis.</title>
        <authorList>
            <person name="Liu L.-L."/>
        </authorList>
    </citation>
    <scope>NUCLEOTIDE SEQUENCE [LARGE SCALE GENOMIC DNA]</scope>
    <source>
        <strain evidence="2">H2S5</strain>
    </source>
</reference>